<keyword evidence="2" id="KW-1185">Reference proteome</keyword>
<name>A0A938XQF9_9FIRM</name>
<dbReference type="RefSeq" id="WP_204700329.1">
    <property type="nucleotide sequence ID" value="NZ_JAFBDQ010000002.1"/>
</dbReference>
<accession>A0A938XQF9</accession>
<reference evidence="1" key="1">
    <citation type="submission" date="2021-01" db="EMBL/GenBank/DDBJ databases">
        <title>Genomic Encyclopedia of Type Strains, Phase IV (KMG-IV): sequencing the most valuable type-strain genomes for metagenomic binning, comparative biology and taxonomic classification.</title>
        <authorList>
            <person name="Goeker M."/>
        </authorList>
    </citation>
    <scope>NUCLEOTIDE SEQUENCE</scope>
    <source>
        <strain evidence="1">DSM 23230</strain>
    </source>
</reference>
<protein>
    <recommendedName>
        <fullName evidence="3">Membrane-associated protease 1</fullName>
    </recommendedName>
</protein>
<comment type="caution">
    <text evidence="1">The sequence shown here is derived from an EMBL/GenBank/DDBJ whole genome shotgun (WGS) entry which is preliminary data.</text>
</comment>
<dbReference type="Proteomes" id="UP000774000">
    <property type="component" value="Unassembled WGS sequence"/>
</dbReference>
<gene>
    <name evidence="1" type="ORF">JOC47_000426</name>
</gene>
<evidence type="ECO:0000313" key="2">
    <source>
        <dbReference type="Proteomes" id="UP000774000"/>
    </source>
</evidence>
<proteinExistence type="predicted"/>
<evidence type="ECO:0008006" key="3">
    <source>
        <dbReference type="Google" id="ProtNLM"/>
    </source>
</evidence>
<dbReference type="EMBL" id="JAFBDQ010000002">
    <property type="protein sequence ID" value="MBM7555601.1"/>
    <property type="molecule type" value="Genomic_DNA"/>
</dbReference>
<evidence type="ECO:0000313" key="1">
    <source>
        <dbReference type="EMBL" id="MBM7555601.1"/>
    </source>
</evidence>
<organism evidence="1 2">
    <name type="scientific">Halanaerobacter jeridensis</name>
    <dbReference type="NCBI Taxonomy" id="706427"/>
    <lineage>
        <taxon>Bacteria</taxon>
        <taxon>Bacillati</taxon>
        <taxon>Bacillota</taxon>
        <taxon>Clostridia</taxon>
        <taxon>Halanaerobiales</taxon>
        <taxon>Halobacteroidaceae</taxon>
        <taxon>Halanaerobacter</taxon>
    </lineage>
</organism>
<dbReference type="AlphaFoldDB" id="A0A938XQF9"/>
<sequence>MGFRLTIEGQSETIKLGMENINDVSYQSDTPNDSNARATDLSTILTISGKILAAVDGEPDQTKKLALWSLVNAEKADAYRNAVLEVIAGDQVVRKVTFPNSFVVDYTEDFGHTEGVGTFVLVLKQKKDKLPSVAIDGNYAK</sequence>